<reference evidence="1" key="2">
    <citation type="submission" date="2025-08" db="UniProtKB">
        <authorList>
            <consortium name="Ensembl"/>
        </authorList>
    </citation>
    <scope>IDENTIFICATION</scope>
</reference>
<reference evidence="1" key="1">
    <citation type="submission" date="2019-06" db="EMBL/GenBank/DDBJ databases">
        <authorList>
            <consortium name="Wellcome Sanger Institute Data Sharing"/>
        </authorList>
    </citation>
    <scope>NUCLEOTIDE SEQUENCE [LARGE SCALE GENOMIC DNA]</scope>
</reference>
<protein>
    <submittedName>
        <fullName evidence="1">Uncharacterized protein</fullName>
    </submittedName>
</protein>
<dbReference type="AlphaFoldDB" id="A0A667ZVB4"/>
<dbReference type="InParanoid" id="A0A667ZVB4"/>
<organism evidence="1 2">
    <name type="scientific">Myripristis murdjan</name>
    <name type="common">pinecone soldierfish</name>
    <dbReference type="NCBI Taxonomy" id="586833"/>
    <lineage>
        <taxon>Eukaryota</taxon>
        <taxon>Metazoa</taxon>
        <taxon>Chordata</taxon>
        <taxon>Craniata</taxon>
        <taxon>Vertebrata</taxon>
        <taxon>Euteleostomi</taxon>
        <taxon>Actinopterygii</taxon>
        <taxon>Neopterygii</taxon>
        <taxon>Teleostei</taxon>
        <taxon>Neoteleostei</taxon>
        <taxon>Acanthomorphata</taxon>
        <taxon>Holocentriformes</taxon>
        <taxon>Holocentridae</taxon>
        <taxon>Myripristis</taxon>
    </lineage>
</organism>
<dbReference type="Proteomes" id="UP000472263">
    <property type="component" value="Chromosome 12"/>
</dbReference>
<name>A0A667ZVB4_9TELE</name>
<accession>A0A667ZVB4</accession>
<proteinExistence type="predicted"/>
<keyword evidence="2" id="KW-1185">Reference proteome</keyword>
<reference evidence="1" key="3">
    <citation type="submission" date="2025-09" db="UniProtKB">
        <authorList>
            <consortium name="Ensembl"/>
        </authorList>
    </citation>
    <scope>IDENTIFICATION</scope>
</reference>
<evidence type="ECO:0000313" key="1">
    <source>
        <dbReference type="Ensembl" id="ENSMMDP00005046765.1"/>
    </source>
</evidence>
<evidence type="ECO:0000313" key="2">
    <source>
        <dbReference type="Proteomes" id="UP000472263"/>
    </source>
</evidence>
<dbReference type="Ensembl" id="ENSMMDT00005047698.1">
    <property type="protein sequence ID" value="ENSMMDP00005046765.1"/>
    <property type="gene ID" value="ENSMMDG00005021369.1"/>
</dbReference>
<sequence>MSISICTPLILQDNLGLVESFVTGHPQLQEQLVKLLDSWCHPLFSAEDFSMYGRLHKRVSVYQDVENLLSLLIGVPLCPNTLNKRRRQTLSFLMFKRFEEVSSSAGLQCNKHGYYLCMYSTSQNDRLPVRHRANTQTDKHTHTHI</sequence>